<keyword evidence="1" id="KW-1133">Transmembrane helix</keyword>
<feature type="transmembrane region" description="Helical" evidence="1">
    <location>
        <begin position="20"/>
        <end position="38"/>
    </location>
</feature>
<dbReference type="WBParaSite" id="ALUE_0001702801-mRNA-1">
    <property type="protein sequence ID" value="ALUE_0001702801-mRNA-1"/>
    <property type="gene ID" value="ALUE_0001702801"/>
</dbReference>
<sequence length="66" mass="7552">MCATLFEAFLVFSNRRNEYLLVRLLLMVASYWMSVLITHCRMTNSDSQASVSGVGESVHANYYKLL</sequence>
<dbReference type="AlphaFoldDB" id="A0A0M3IFN2"/>
<reference evidence="3" key="1">
    <citation type="submission" date="2017-02" db="UniProtKB">
        <authorList>
            <consortium name="WormBaseParasite"/>
        </authorList>
    </citation>
    <scope>IDENTIFICATION</scope>
</reference>
<keyword evidence="1" id="KW-0472">Membrane</keyword>
<organism evidence="2 3">
    <name type="scientific">Ascaris lumbricoides</name>
    <name type="common">Giant roundworm</name>
    <dbReference type="NCBI Taxonomy" id="6252"/>
    <lineage>
        <taxon>Eukaryota</taxon>
        <taxon>Metazoa</taxon>
        <taxon>Ecdysozoa</taxon>
        <taxon>Nematoda</taxon>
        <taxon>Chromadorea</taxon>
        <taxon>Rhabditida</taxon>
        <taxon>Spirurina</taxon>
        <taxon>Ascaridomorpha</taxon>
        <taxon>Ascaridoidea</taxon>
        <taxon>Ascarididae</taxon>
        <taxon>Ascaris</taxon>
    </lineage>
</organism>
<accession>A0A0M3IFN2</accession>
<dbReference type="Proteomes" id="UP000036681">
    <property type="component" value="Unplaced"/>
</dbReference>
<keyword evidence="1" id="KW-0812">Transmembrane</keyword>
<name>A0A0M3IFN2_ASCLU</name>
<proteinExistence type="predicted"/>
<keyword evidence="2" id="KW-1185">Reference proteome</keyword>
<evidence type="ECO:0000256" key="1">
    <source>
        <dbReference type="SAM" id="Phobius"/>
    </source>
</evidence>
<evidence type="ECO:0000313" key="2">
    <source>
        <dbReference type="Proteomes" id="UP000036681"/>
    </source>
</evidence>
<protein>
    <submittedName>
        <fullName evidence="3">Secreted protein</fullName>
    </submittedName>
</protein>
<evidence type="ECO:0000313" key="3">
    <source>
        <dbReference type="WBParaSite" id="ALUE_0001702801-mRNA-1"/>
    </source>
</evidence>